<organism evidence="2 3">
    <name type="scientific">Kingella pumchi</name>
    <dbReference type="NCBI Taxonomy" id="2779506"/>
    <lineage>
        <taxon>Bacteria</taxon>
        <taxon>Pseudomonadati</taxon>
        <taxon>Pseudomonadota</taxon>
        <taxon>Betaproteobacteria</taxon>
        <taxon>Neisseriales</taxon>
        <taxon>Neisseriaceae</taxon>
        <taxon>Kingella</taxon>
    </lineage>
</organism>
<name>A0ABS9NMT5_9NEIS</name>
<evidence type="ECO:0000313" key="2">
    <source>
        <dbReference type="EMBL" id="MCG6504103.1"/>
    </source>
</evidence>
<evidence type="ECO:0000313" key="3">
    <source>
        <dbReference type="Proteomes" id="UP001298424"/>
    </source>
</evidence>
<dbReference type="RefSeq" id="WP_238746990.1">
    <property type="nucleotide sequence ID" value="NZ_JAKOOW010000024.1"/>
</dbReference>
<keyword evidence="1" id="KW-0472">Membrane</keyword>
<feature type="transmembrane region" description="Helical" evidence="1">
    <location>
        <begin position="46"/>
        <end position="65"/>
    </location>
</feature>
<keyword evidence="1" id="KW-1133">Transmembrane helix</keyword>
<dbReference type="EMBL" id="JAKOOW010000024">
    <property type="protein sequence ID" value="MCG6504103.1"/>
    <property type="molecule type" value="Genomic_DNA"/>
</dbReference>
<accession>A0ABS9NMT5</accession>
<keyword evidence="1" id="KW-0812">Transmembrane</keyword>
<evidence type="ECO:0008006" key="4">
    <source>
        <dbReference type="Google" id="ProtNLM"/>
    </source>
</evidence>
<sequence>MNTTLKISFWRITSYYLILVLLSAWIGIPGTVWLVTDSWWMLLSPLGWFFSASFIITVWSAFLWLRGVLTPDWIEIGKDGIRYHTLFSWRKTFVAWQDIDNFYVRTVRGKGRTGYFLFYILKQDPKPSPKYFWRREKKIEIPLAEMVRGGMRAVIQAICNHCPLKRLTFLMSPYDYL</sequence>
<feature type="transmembrane region" description="Helical" evidence="1">
    <location>
        <begin position="12"/>
        <end position="34"/>
    </location>
</feature>
<gene>
    <name evidence="2" type="ORF">MB824_06310</name>
</gene>
<proteinExistence type="predicted"/>
<protein>
    <recommendedName>
        <fullName evidence="4">DUF304 domain-containing protein</fullName>
    </recommendedName>
</protein>
<evidence type="ECO:0000256" key="1">
    <source>
        <dbReference type="SAM" id="Phobius"/>
    </source>
</evidence>
<reference evidence="2 3" key="1">
    <citation type="submission" date="2022-02" db="EMBL/GenBank/DDBJ databases">
        <title>Genome sequence data of Kingella unionensis sp. nov. strain CICC 24913 (CCUG 75125).</title>
        <authorList>
            <person name="Xiao M."/>
        </authorList>
    </citation>
    <scope>NUCLEOTIDE SEQUENCE [LARGE SCALE GENOMIC DNA]</scope>
    <source>
        <strain evidence="2 3">CICC 24913</strain>
    </source>
</reference>
<keyword evidence="3" id="KW-1185">Reference proteome</keyword>
<dbReference type="Proteomes" id="UP001298424">
    <property type="component" value="Unassembled WGS sequence"/>
</dbReference>
<comment type="caution">
    <text evidence="2">The sequence shown here is derived from an EMBL/GenBank/DDBJ whole genome shotgun (WGS) entry which is preliminary data.</text>
</comment>